<organism evidence="2 3">
    <name type="scientific">Vigna unguiculata</name>
    <name type="common">Cowpea</name>
    <dbReference type="NCBI Taxonomy" id="3917"/>
    <lineage>
        <taxon>Eukaryota</taxon>
        <taxon>Viridiplantae</taxon>
        <taxon>Streptophyta</taxon>
        <taxon>Embryophyta</taxon>
        <taxon>Tracheophyta</taxon>
        <taxon>Spermatophyta</taxon>
        <taxon>Magnoliopsida</taxon>
        <taxon>eudicotyledons</taxon>
        <taxon>Gunneridae</taxon>
        <taxon>Pentapetalae</taxon>
        <taxon>rosids</taxon>
        <taxon>fabids</taxon>
        <taxon>Fabales</taxon>
        <taxon>Fabaceae</taxon>
        <taxon>Papilionoideae</taxon>
        <taxon>50 kb inversion clade</taxon>
        <taxon>NPAAA clade</taxon>
        <taxon>indigoferoid/millettioid clade</taxon>
        <taxon>Phaseoleae</taxon>
        <taxon>Vigna</taxon>
    </lineage>
</organism>
<evidence type="ECO:0000256" key="1">
    <source>
        <dbReference type="SAM" id="MobiDB-lite"/>
    </source>
</evidence>
<evidence type="ECO:0000313" key="3">
    <source>
        <dbReference type="Proteomes" id="UP000501690"/>
    </source>
</evidence>
<sequence>MRCCDSRQQLDWVKYAVSQNWNSNALLEQLSRLPHARSVPFQTTPSIIQVPEEEEEHMDIRPKRRIWSGEDFDSDNDDDMASSKNSVLTAQTSLKPLSHF</sequence>
<protein>
    <submittedName>
        <fullName evidence="2">Histone deacetylase 1/2</fullName>
    </submittedName>
</protein>
<feature type="compositionally biased region" description="Polar residues" evidence="1">
    <location>
        <begin position="87"/>
        <end position="100"/>
    </location>
</feature>
<dbReference type="AlphaFoldDB" id="A0A4D6MG86"/>
<dbReference type="EMBL" id="CP039351">
    <property type="protein sequence ID" value="QCE00460.1"/>
    <property type="molecule type" value="Genomic_DNA"/>
</dbReference>
<keyword evidence="3" id="KW-1185">Reference proteome</keyword>
<feature type="compositionally biased region" description="Acidic residues" evidence="1">
    <location>
        <begin position="70"/>
        <end position="80"/>
    </location>
</feature>
<evidence type="ECO:0000313" key="2">
    <source>
        <dbReference type="EMBL" id="QCE00460.1"/>
    </source>
</evidence>
<dbReference type="Proteomes" id="UP000501690">
    <property type="component" value="Linkage Group LG7"/>
</dbReference>
<feature type="region of interest" description="Disordered" evidence="1">
    <location>
        <begin position="52"/>
        <end position="100"/>
    </location>
</feature>
<accession>A0A4D6MG86</accession>
<proteinExistence type="predicted"/>
<name>A0A4D6MG86_VIGUN</name>
<reference evidence="2 3" key="1">
    <citation type="submission" date="2019-04" db="EMBL/GenBank/DDBJ databases">
        <title>An improved genome assembly and genetic linkage map for asparagus bean, Vigna unguiculata ssp. sesquipedialis.</title>
        <authorList>
            <person name="Xia Q."/>
            <person name="Zhang R."/>
            <person name="Dong Y."/>
        </authorList>
    </citation>
    <scope>NUCLEOTIDE SEQUENCE [LARGE SCALE GENOMIC DNA]</scope>
    <source>
        <tissue evidence="2">Leaf</tissue>
    </source>
</reference>
<gene>
    <name evidence="2" type="ORF">DEO72_LG7g1750</name>
</gene>